<proteinExistence type="predicted"/>
<dbReference type="EMBL" id="QKTW01000015">
    <property type="protein sequence ID" value="PZF73176.1"/>
    <property type="molecule type" value="Genomic_DNA"/>
</dbReference>
<reference evidence="2 3" key="1">
    <citation type="submission" date="2018-06" db="EMBL/GenBank/DDBJ databases">
        <title>Mucibacter soli gen. nov., sp. nov., a new member of the family Chitinophagaceae producing mucin.</title>
        <authorList>
            <person name="Kim M.-K."/>
            <person name="Park S."/>
            <person name="Kim T.-S."/>
            <person name="Joung Y."/>
            <person name="Han J.-H."/>
            <person name="Kim S.B."/>
        </authorList>
    </citation>
    <scope>NUCLEOTIDE SEQUENCE [LARGE SCALE GENOMIC DNA]</scope>
    <source>
        <strain evidence="2 3">R1-15</strain>
    </source>
</reference>
<dbReference type="NCBIfam" id="TIGR04183">
    <property type="entry name" value="Por_Secre_tail"/>
    <property type="match status" value="1"/>
</dbReference>
<evidence type="ECO:0000313" key="2">
    <source>
        <dbReference type="EMBL" id="PZF73176.1"/>
    </source>
</evidence>
<protein>
    <recommendedName>
        <fullName evidence="1">Secretion system C-terminal sorting domain-containing protein</fullName>
    </recommendedName>
</protein>
<name>A0A2W2BI40_9BACT</name>
<sequence>MSTRSLMVSSPVCHYLQLATFLDFIKKTKTGTANGSACFHNQNTNAMKKLLFLLSLLPFLSKAQVNILPQTGAQNILVNTFREFGNAYYFLSYDTSLAAQDVFNNHPHQYMLNKVDKNSNVVISAVVAMGDTLQVDSVVSFNYIQLEKSPDNRIYIFYQKFIKQDFTASFSRQWKSGIYCTVFDTAMQQLVPDKRLVIKDGAEQMYAPTLQTVCFAGNNPLIGYNLFDTSSSILTIAKFFIMDAQANIMLHDTLGNKAAAAQSGEHYILKLCANKNRIAFWGSGLLPAGNWFQDYSITVLDTTLSLVDTFRSSEYNIYPNVFAYPELCTNSLLLPSGTLIQGHCAYNYPINYYTAQSVVTRRNLSHPFQMDKYLVISGKDSLDHYHGTPGPVKETIGYNVFDGNIYYANNTHADYMEDVCLTPDNYLQVICTDTNLNHKWTKYIYSGSNSCSFVDHIVPADQRSGIVLCGSNTAGQVPLAYYIDSTGSLGVSNTTQPVIRDRFNVYPNPATSKVFVDDVFDKLKRATVYAMDGRVVINQSLTSGKNELNVALLPPGLYLIRLMSKDDEVYQTKFIKE</sequence>
<feature type="domain" description="Secretion system C-terminal sorting" evidence="1">
    <location>
        <begin position="505"/>
        <end position="575"/>
    </location>
</feature>
<organism evidence="2 3">
    <name type="scientific">Taibaiella soli</name>
    <dbReference type="NCBI Taxonomy" id="1649169"/>
    <lineage>
        <taxon>Bacteria</taxon>
        <taxon>Pseudomonadati</taxon>
        <taxon>Bacteroidota</taxon>
        <taxon>Chitinophagia</taxon>
        <taxon>Chitinophagales</taxon>
        <taxon>Chitinophagaceae</taxon>
        <taxon>Taibaiella</taxon>
    </lineage>
</organism>
<accession>A0A2W2BI40</accession>
<comment type="caution">
    <text evidence="2">The sequence shown here is derived from an EMBL/GenBank/DDBJ whole genome shotgun (WGS) entry which is preliminary data.</text>
</comment>
<dbReference type="AlphaFoldDB" id="A0A2W2BI40"/>
<dbReference type="Pfam" id="PF18962">
    <property type="entry name" value="Por_Secre_tail"/>
    <property type="match status" value="1"/>
</dbReference>
<keyword evidence="3" id="KW-1185">Reference proteome</keyword>
<dbReference type="Proteomes" id="UP000248745">
    <property type="component" value="Unassembled WGS sequence"/>
</dbReference>
<dbReference type="InterPro" id="IPR026444">
    <property type="entry name" value="Secre_tail"/>
</dbReference>
<evidence type="ECO:0000313" key="3">
    <source>
        <dbReference type="Proteomes" id="UP000248745"/>
    </source>
</evidence>
<evidence type="ECO:0000259" key="1">
    <source>
        <dbReference type="Pfam" id="PF18962"/>
    </source>
</evidence>
<dbReference type="OrthoDB" id="9776255at2"/>
<gene>
    <name evidence="2" type="ORF">DN068_09910</name>
</gene>